<evidence type="ECO:0000313" key="1">
    <source>
        <dbReference type="EMBL" id="REC71343.1"/>
    </source>
</evidence>
<organism evidence="1 2">
    <name type="scientific">Epilithonimonas hispanica</name>
    <dbReference type="NCBI Taxonomy" id="358687"/>
    <lineage>
        <taxon>Bacteria</taxon>
        <taxon>Pseudomonadati</taxon>
        <taxon>Bacteroidota</taxon>
        <taxon>Flavobacteriia</taxon>
        <taxon>Flavobacteriales</taxon>
        <taxon>Weeksellaceae</taxon>
        <taxon>Chryseobacterium group</taxon>
        <taxon>Epilithonimonas</taxon>
    </lineage>
</organism>
<protein>
    <submittedName>
        <fullName evidence="1">Uncharacterized protein</fullName>
    </submittedName>
</protein>
<evidence type="ECO:0000313" key="2">
    <source>
        <dbReference type="Proteomes" id="UP000256326"/>
    </source>
</evidence>
<gene>
    <name evidence="1" type="ORF">DRF58_05880</name>
</gene>
<name>A0A3D9CZZ5_9FLAO</name>
<dbReference type="RefSeq" id="WP_116033813.1">
    <property type="nucleotide sequence ID" value="NZ_JBHLVV010000052.1"/>
</dbReference>
<accession>A0A3D9CZZ5</accession>
<dbReference type="EMBL" id="QNUG01000010">
    <property type="protein sequence ID" value="REC71343.1"/>
    <property type="molecule type" value="Genomic_DNA"/>
</dbReference>
<proteinExistence type="predicted"/>
<sequence>MTTSNEKIEIKVSEVAAVLGWKYTTAKSIKDRMSPKIKFQTYLDCEKKLREAKEKINNELSN</sequence>
<keyword evidence="2" id="KW-1185">Reference proteome</keyword>
<reference evidence="1 2" key="1">
    <citation type="journal article" date="2006" name="Int. J. Syst. Evol. Microbiol.">
        <title>Chryseobacterium hispanicum sp. nov., isolated from the drinking water distribution system of Sevilla, Spain.</title>
        <authorList>
            <person name="Gallego V."/>
            <person name="Garcia M.T."/>
            <person name="Ventosa A."/>
        </authorList>
    </citation>
    <scope>NUCLEOTIDE SEQUENCE [LARGE SCALE GENOMIC DNA]</scope>
    <source>
        <strain evidence="1 2">KCTC 22104</strain>
    </source>
</reference>
<comment type="caution">
    <text evidence="1">The sequence shown here is derived from an EMBL/GenBank/DDBJ whole genome shotgun (WGS) entry which is preliminary data.</text>
</comment>
<dbReference type="AlphaFoldDB" id="A0A3D9CZZ5"/>
<dbReference type="Proteomes" id="UP000256326">
    <property type="component" value="Unassembled WGS sequence"/>
</dbReference>